<dbReference type="GO" id="GO:0008324">
    <property type="term" value="F:monoatomic cation transmembrane transporter activity"/>
    <property type="evidence" value="ECO:0007669"/>
    <property type="project" value="InterPro"/>
</dbReference>
<dbReference type="PANTHER" id="PTHR32063:SF4">
    <property type="entry name" value="SLR6043 PROTEIN"/>
    <property type="match status" value="1"/>
</dbReference>
<evidence type="ECO:0000256" key="1">
    <source>
        <dbReference type="ARBA" id="ARBA00004651"/>
    </source>
</evidence>
<dbReference type="GO" id="GO:0005886">
    <property type="term" value="C:plasma membrane"/>
    <property type="evidence" value="ECO:0007669"/>
    <property type="project" value="UniProtKB-SubCell"/>
</dbReference>
<dbReference type="SUPFAM" id="SSF82714">
    <property type="entry name" value="Multidrug efflux transporter AcrB TolC docking domain, DN and DC subdomains"/>
    <property type="match status" value="2"/>
</dbReference>
<evidence type="ECO:0000256" key="4">
    <source>
        <dbReference type="ARBA" id="ARBA00022692"/>
    </source>
</evidence>
<organism evidence="9 10">
    <name type="scientific">Iningainema tapete BLCC-T55</name>
    <dbReference type="NCBI Taxonomy" id="2748662"/>
    <lineage>
        <taxon>Bacteria</taxon>
        <taxon>Bacillati</taxon>
        <taxon>Cyanobacteriota</taxon>
        <taxon>Cyanophyceae</taxon>
        <taxon>Nostocales</taxon>
        <taxon>Scytonemataceae</taxon>
        <taxon>Iningainema tapete</taxon>
    </lineage>
</organism>
<evidence type="ECO:0000256" key="7">
    <source>
        <dbReference type="SAM" id="MobiDB-lite"/>
    </source>
</evidence>
<keyword evidence="6 8" id="KW-0472">Membrane</keyword>
<dbReference type="PRINTS" id="PR00702">
    <property type="entry name" value="ACRIFLAVINRP"/>
</dbReference>
<dbReference type="NCBIfam" id="TIGR00914">
    <property type="entry name" value="2A0601"/>
    <property type="match status" value="1"/>
</dbReference>
<feature type="transmembrane region" description="Helical" evidence="8">
    <location>
        <begin position="996"/>
        <end position="1015"/>
    </location>
</feature>
<feature type="transmembrane region" description="Helical" evidence="8">
    <location>
        <begin position="898"/>
        <end position="917"/>
    </location>
</feature>
<dbReference type="InterPro" id="IPR027463">
    <property type="entry name" value="AcrB_DN_DC_subdom"/>
</dbReference>
<dbReference type="SUPFAM" id="SSF82866">
    <property type="entry name" value="Multidrug efflux transporter AcrB transmembrane domain"/>
    <property type="match status" value="2"/>
</dbReference>
<sequence length="1077" mass="116114">MLSAVIKWAIARRWLVILGAIVVTFWIFQTIIQMPLDVFPSFAPPQVEIQTEAPGLAPEEVESLVTLPIESAINGTPGVTAVRSSSASGISVIRVIFNWGSDIYQARQLVTERLQQAQSKLPSGVETPQISPTSSPIGTVLQYAFTLEAQEQGGRGAEGQRGRGENISPAPQLPSSPAPPASLMEVRRIVDWQVTNRLLAVPGVSQVIAYGGEMRQYQVLVDPEKLKAFNVTLEDVVQATQAANVNAPGGYLITPDREKLIRGVGRIESIEELEQSVITARNGTPVKLADVADVLLGAAVKRGDGSFNGEKAIIVMINKQPQADTPTVTRAVEAAMSEIKAGLPKDIKVTATFRQENYIDSSIENVREALVEGSIIVALILIPFLMNWRNLAVCLTALPLSLLVGVLLLNWLGQGLNTMTLGGLAVAIGSAVDDAIVDAENVYRCLRENKYSPNPRPVLDVVYEGCQEVRDSVFGATIITIVVFSPIFALTGVEGSIFIPMGLGYLAAVIASSVTALTVTPALCAILLPHGRLPETEPWVARFFKGLYHPLLTFSLRRSGIILALAVASLVAAVVIFPTFGRIFLPEFQEQTLVNTITLYPGVSLEVTNAAGEAIQAALKDDRRFPYVQLRSGRAPRDEEAAGVNMGHVDIELSNLGMKDREATIEKLREEFNKLPGVAPNIGGFISHRMDEVLSGVRSAIAVKIFGPDLEQLRTIGNQVNEVMKSVDGIVDLQLEPQVPIEQIQIKFNRLAASRYGLTVGKLAEIIETAFNGKVVSQVLEKQQTFDLVVWLKPDARQNLDTIRNLLVDTPSQGGDERGGKIPLAQVATIDNGTGPNTIKRENVSRLIVVSANASGRDLQSVVNEILNKVKQQVQIPPGYFIQYAGQFEAQERATQNILIWSAIGFVIITVIMHLSVKSIPSTVMIMINLPLALVGGIFSVALTGGVISIASLVGFVTLFGVATRNGLLLVDNYNSKFVSGIPLKEVLIKGSMERLNAILMTAFTSALGLAPLVVESRPGKEILQPLSIVVLGGLFTSTALTLLVLPALYAKFGSFLMPKRMSVVHNGKVVGAVVER</sequence>
<feature type="region of interest" description="Disordered" evidence="7">
    <location>
        <begin position="151"/>
        <end position="178"/>
    </location>
</feature>
<comment type="caution">
    <text evidence="9">The sequence shown here is derived from an EMBL/GenBank/DDBJ whole genome shotgun (WGS) entry which is preliminary data.</text>
</comment>
<dbReference type="Pfam" id="PF00873">
    <property type="entry name" value="ACR_tran"/>
    <property type="match status" value="1"/>
</dbReference>
<keyword evidence="10" id="KW-1185">Reference proteome</keyword>
<name>A0A8J6XFY0_9CYAN</name>
<protein>
    <submittedName>
        <fullName evidence="9">Efflux RND transporter permease subunit</fullName>
    </submittedName>
</protein>
<evidence type="ECO:0000256" key="5">
    <source>
        <dbReference type="ARBA" id="ARBA00022989"/>
    </source>
</evidence>
<evidence type="ECO:0000313" key="9">
    <source>
        <dbReference type="EMBL" id="MBD2772330.1"/>
    </source>
</evidence>
<dbReference type="PANTHER" id="PTHR32063">
    <property type="match status" value="1"/>
</dbReference>
<comment type="subcellular location">
    <subcellularLocation>
        <location evidence="1">Cell membrane</location>
        <topology evidence="1">Multi-pass membrane protein</topology>
    </subcellularLocation>
</comment>
<dbReference type="Proteomes" id="UP000629098">
    <property type="component" value="Unassembled WGS sequence"/>
</dbReference>
<dbReference type="EMBL" id="JACXAE010000037">
    <property type="protein sequence ID" value="MBD2772330.1"/>
    <property type="molecule type" value="Genomic_DNA"/>
</dbReference>
<dbReference type="Gene3D" id="3.30.2090.10">
    <property type="entry name" value="Multidrug efflux transporter AcrB TolC docking domain, DN and DC subdomains"/>
    <property type="match status" value="2"/>
</dbReference>
<feature type="transmembrane region" description="Helical" evidence="8">
    <location>
        <begin position="393"/>
        <end position="412"/>
    </location>
</feature>
<reference evidence="9" key="1">
    <citation type="submission" date="2020-09" db="EMBL/GenBank/DDBJ databases">
        <title>Iningainema tapete sp. nov. (Scytonemataceae, Cyanobacteria) from greenhouses in central Florida (USA) produces two types of nodularin with biosynthetic potential for microcystin-LR and anabaenopeptins.</title>
        <authorList>
            <person name="Berthold D.E."/>
            <person name="Lefler F.W."/>
            <person name="Huang I.-S."/>
            <person name="Abdulla H."/>
            <person name="Zimba P.V."/>
            <person name="Laughinghouse H.D. IV."/>
        </authorList>
    </citation>
    <scope>NUCLEOTIDE SEQUENCE</scope>
    <source>
        <strain evidence="9">BLCCT55</strain>
    </source>
</reference>
<dbReference type="Gene3D" id="3.30.70.1320">
    <property type="entry name" value="Multidrug efflux transporter AcrB pore domain like"/>
    <property type="match status" value="2"/>
</dbReference>
<keyword evidence="5 8" id="KW-1133">Transmembrane helix</keyword>
<proteinExistence type="predicted"/>
<feature type="transmembrane region" description="Helical" evidence="8">
    <location>
        <begin position="1027"/>
        <end position="1051"/>
    </location>
</feature>
<accession>A0A8J6XFY0</accession>
<feature type="transmembrane region" description="Helical" evidence="8">
    <location>
        <begin position="473"/>
        <end position="493"/>
    </location>
</feature>
<keyword evidence="3" id="KW-1003">Cell membrane</keyword>
<feature type="transmembrane region" description="Helical" evidence="8">
    <location>
        <begin position="12"/>
        <end position="32"/>
    </location>
</feature>
<dbReference type="Gene3D" id="3.30.70.1430">
    <property type="entry name" value="Multidrug efflux transporter AcrB pore domain"/>
    <property type="match status" value="2"/>
</dbReference>
<dbReference type="Gene3D" id="1.20.1640.10">
    <property type="entry name" value="Multidrug efflux transporter AcrB transmembrane domain"/>
    <property type="match status" value="3"/>
</dbReference>
<dbReference type="InterPro" id="IPR001036">
    <property type="entry name" value="Acrflvin-R"/>
</dbReference>
<feature type="transmembrane region" description="Helical" evidence="8">
    <location>
        <begin position="937"/>
        <end position="960"/>
    </location>
</feature>
<evidence type="ECO:0000313" key="10">
    <source>
        <dbReference type="Proteomes" id="UP000629098"/>
    </source>
</evidence>
<dbReference type="AlphaFoldDB" id="A0A8J6XFY0"/>
<dbReference type="InterPro" id="IPR004763">
    <property type="entry name" value="CusA-like"/>
</dbReference>
<evidence type="ECO:0000256" key="2">
    <source>
        <dbReference type="ARBA" id="ARBA00022448"/>
    </source>
</evidence>
<evidence type="ECO:0000256" key="8">
    <source>
        <dbReference type="SAM" id="Phobius"/>
    </source>
</evidence>
<gene>
    <name evidence="9" type="ORF">ICL16_09645</name>
</gene>
<dbReference type="Gene3D" id="3.30.70.1440">
    <property type="entry name" value="Multidrug efflux transporter AcrB pore domain"/>
    <property type="match status" value="1"/>
</dbReference>
<evidence type="ECO:0000256" key="6">
    <source>
        <dbReference type="ARBA" id="ARBA00023136"/>
    </source>
</evidence>
<feature type="transmembrane region" description="Helical" evidence="8">
    <location>
        <begin position="561"/>
        <end position="585"/>
    </location>
</feature>
<dbReference type="SUPFAM" id="SSF82693">
    <property type="entry name" value="Multidrug efflux transporter AcrB pore domain, PN1, PN2, PC1 and PC2 subdomains"/>
    <property type="match status" value="2"/>
</dbReference>
<evidence type="ECO:0000256" key="3">
    <source>
        <dbReference type="ARBA" id="ARBA00022475"/>
    </source>
</evidence>
<dbReference type="GO" id="GO:0042910">
    <property type="term" value="F:xenobiotic transmembrane transporter activity"/>
    <property type="evidence" value="ECO:0007669"/>
    <property type="project" value="TreeGrafter"/>
</dbReference>
<keyword evidence="2" id="KW-0813">Transport</keyword>
<keyword evidence="4 8" id="KW-0812">Transmembrane</keyword>
<feature type="transmembrane region" description="Helical" evidence="8">
    <location>
        <begin position="505"/>
        <end position="528"/>
    </location>
</feature>
<dbReference type="RefSeq" id="WP_190826760.1">
    <property type="nucleotide sequence ID" value="NZ_CAWPPI010000037.1"/>
</dbReference>